<gene>
    <name evidence="2" type="ORF">LY89DRAFT_738142</name>
</gene>
<dbReference type="RefSeq" id="XP_018066709.1">
    <property type="nucleotide sequence ID" value="XM_018220333.1"/>
</dbReference>
<organism evidence="2 3">
    <name type="scientific">Mollisia scopiformis</name>
    <name type="common">Conifer needle endophyte fungus</name>
    <name type="synonym">Phialocephala scopiformis</name>
    <dbReference type="NCBI Taxonomy" id="149040"/>
    <lineage>
        <taxon>Eukaryota</taxon>
        <taxon>Fungi</taxon>
        <taxon>Dikarya</taxon>
        <taxon>Ascomycota</taxon>
        <taxon>Pezizomycotina</taxon>
        <taxon>Leotiomycetes</taxon>
        <taxon>Helotiales</taxon>
        <taxon>Mollisiaceae</taxon>
        <taxon>Mollisia</taxon>
    </lineage>
</organism>
<sequence>MSDMTSSETGSQMSTLDRNNVKWEVNKNEIRFMYMDQDKNLTAVMTHIESVHGFFASARKWKMKLKEWGFEKNIPAKEIGIMAKIAEKRKREEGKETSFERGGLLVPQNKLDAFKKRKRDDAITTQMQEPETPPNITYHTPRVIEEMSEVSNSTGIPDEPGEQTIESSILSGVSSSSGISESLVEAAQSITIPGTPQRFSANGSQEMCLDQELSDISKVLQH</sequence>
<evidence type="ECO:0000259" key="1">
    <source>
        <dbReference type="Pfam" id="PF14420"/>
    </source>
</evidence>
<dbReference type="PANTHER" id="PTHR38788">
    <property type="entry name" value="CLR5 DOMAIN-CONTAINING PROTEIN"/>
    <property type="match status" value="1"/>
</dbReference>
<dbReference type="GeneID" id="28830059"/>
<evidence type="ECO:0000313" key="2">
    <source>
        <dbReference type="EMBL" id="KUJ12354.1"/>
    </source>
</evidence>
<name>A0A194WXE2_MOLSC</name>
<reference evidence="2 3" key="1">
    <citation type="submission" date="2015-10" db="EMBL/GenBank/DDBJ databases">
        <title>Full genome of DAOMC 229536 Phialocephala scopiformis, a fungal endophyte of spruce producing the potent anti-insectan compound rugulosin.</title>
        <authorList>
            <consortium name="DOE Joint Genome Institute"/>
            <person name="Walker A.K."/>
            <person name="Frasz S.L."/>
            <person name="Seifert K.A."/>
            <person name="Miller J.D."/>
            <person name="Mondo S.J."/>
            <person name="Labutti K."/>
            <person name="Lipzen A."/>
            <person name="Dockter R."/>
            <person name="Kennedy M."/>
            <person name="Grigoriev I.V."/>
            <person name="Spatafora J.W."/>
        </authorList>
    </citation>
    <scope>NUCLEOTIDE SEQUENCE [LARGE SCALE GENOMIC DNA]</scope>
    <source>
        <strain evidence="2 3">CBS 120377</strain>
    </source>
</reference>
<proteinExistence type="predicted"/>
<dbReference type="OrthoDB" id="5986190at2759"/>
<dbReference type="KEGG" id="psco:LY89DRAFT_738142"/>
<protein>
    <recommendedName>
        <fullName evidence="1">Clr5 domain-containing protein</fullName>
    </recommendedName>
</protein>
<keyword evidence="3" id="KW-1185">Reference proteome</keyword>
<dbReference type="Proteomes" id="UP000070700">
    <property type="component" value="Unassembled WGS sequence"/>
</dbReference>
<dbReference type="InterPro" id="IPR025676">
    <property type="entry name" value="Clr5_dom"/>
</dbReference>
<dbReference type="Pfam" id="PF14420">
    <property type="entry name" value="Clr5"/>
    <property type="match status" value="1"/>
</dbReference>
<accession>A0A194WXE2</accession>
<dbReference type="EMBL" id="KQ947424">
    <property type="protein sequence ID" value="KUJ12354.1"/>
    <property type="molecule type" value="Genomic_DNA"/>
</dbReference>
<feature type="domain" description="Clr5" evidence="1">
    <location>
        <begin position="22"/>
        <end position="72"/>
    </location>
</feature>
<evidence type="ECO:0000313" key="3">
    <source>
        <dbReference type="Proteomes" id="UP000070700"/>
    </source>
</evidence>
<dbReference type="AlphaFoldDB" id="A0A194WXE2"/>
<dbReference type="PANTHER" id="PTHR38788:SF3">
    <property type="entry name" value="CLR5 DOMAIN-CONTAINING PROTEIN"/>
    <property type="match status" value="1"/>
</dbReference>
<dbReference type="InParanoid" id="A0A194WXE2"/>